<name>A0A8S1IRQ5_9CHLO</name>
<feature type="repeat" description="ARM" evidence="4">
    <location>
        <begin position="790"/>
        <end position="832"/>
    </location>
</feature>
<evidence type="ECO:0000256" key="2">
    <source>
        <dbReference type="ARBA" id="ARBA00012483"/>
    </source>
</evidence>
<dbReference type="InterPro" id="IPR013083">
    <property type="entry name" value="Znf_RING/FYVE/PHD"/>
</dbReference>
<dbReference type="EMBL" id="CAJHUC010000509">
    <property type="protein sequence ID" value="CAD7696585.1"/>
    <property type="molecule type" value="Genomic_DNA"/>
</dbReference>
<feature type="repeat" description="ARM" evidence="4">
    <location>
        <begin position="873"/>
        <end position="915"/>
    </location>
</feature>
<proteinExistence type="predicted"/>
<dbReference type="PANTHER" id="PTHR23315">
    <property type="entry name" value="U BOX DOMAIN-CONTAINING"/>
    <property type="match status" value="1"/>
</dbReference>
<feature type="repeat" description="ARM" evidence="4">
    <location>
        <begin position="414"/>
        <end position="456"/>
    </location>
</feature>
<dbReference type="AlphaFoldDB" id="A0A8S1IRQ5"/>
<dbReference type="SMART" id="SM00185">
    <property type="entry name" value="ARM"/>
    <property type="match status" value="20"/>
</dbReference>
<evidence type="ECO:0000256" key="4">
    <source>
        <dbReference type="PROSITE-ProRule" id="PRU00259"/>
    </source>
</evidence>
<feature type="domain" description="U-box" evidence="5">
    <location>
        <begin position="1161"/>
        <end position="1234"/>
    </location>
</feature>
<dbReference type="SUPFAM" id="SSF48371">
    <property type="entry name" value="ARM repeat"/>
    <property type="match status" value="3"/>
</dbReference>
<dbReference type="Pfam" id="PF00514">
    <property type="entry name" value="Arm"/>
    <property type="match status" value="3"/>
</dbReference>
<evidence type="ECO:0000313" key="7">
    <source>
        <dbReference type="Proteomes" id="UP000708148"/>
    </source>
</evidence>
<dbReference type="GO" id="GO:0061630">
    <property type="term" value="F:ubiquitin protein ligase activity"/>
    <property type="evidence" value="ECO:0007669"/>
    <property type="project" value="UniProtKB-EC"/>
</dbReference>
<feature type="repeat" description="ARM" evidence="4">
    <location>
        <begin position="914"/>
        <end position="956"/>
    </location>
</feature>
<evidence type="ECO:0000313" key="6">
    <source>
        <dbReference type="EMBL" id="CAD7696585.1"/>
    </source>
</evidence>
<dbReference type="GO" id="GO:0016567">
    <property type="term" value="P:protein ubiquitination"/>
    <property type="evidence" value="ECO:0007669"/>
    <property type="project" value="InterPro"/>
</dbReference>
<feature type="repeat" description="ARM" evidence="4">
    <location>
        <begin position="997"/>
        <end position="1039"/>
    </location>
</feature>
<dbReference type="OrthoDB" id="885946at2759"/>
<keyword evidence="3" id="KW-0833">Ubl conjugation pathway</keyword>
<dbReference type="Proteomes" id="UP000708148">
    <property type="component" value="Unassembled WGS sequence"/>
</dbReference>
<dbReference type="EC" id="2.3.2.27" evidence="2"/>
<reference evidence="6" key="1">
    <citation type="submission" date="2020-12" db="EMBL/GenBank/DDBJ databases">
        <authorList>
            <person name="Iha C."/>
        </authorList>
    </citation>
    <scope>NUCLEOTIDE SEQUENCE</scope>
</reference>
<evidence type="ECO:0000256" key="1">
    <source>
        <dbReference type="ARBA" id="ARBA00000900"/>
    </source>
</evidence>
<protein>
    <recommendedName>
        <fullName evidence="2">RING-type E3 ubiquitin transferase</fullName>
        <ecNumber evidence="2">2.3.2.27</ecNumber>
    </recommendedName>
</protein>
<dbReference type="SMART" id="SM00504">
    <property type="entry name" value="Ubox"/>
    <property type="match status" value="1"/>
</dbReference>
<feature type="repeat" description="ARM" evidence="4">
    <location>
        <begin position="207"/>
        <end position="249"/>
    </location>
</feature>
<dbReference type="Gene3D" id="1.25.10.10">
    <property type="entry name" value="Leucine-rich Repeat Variant"/>
    <property type="match status" value="7"/>
</dbReference>
<feature type="repeat" description="ARM" evidence="4">
    <location>
        <begin position="748"/>
        <end position="790"/>
    </location>
</feature>
<keyword evidence="7" id="KW-1185">Reference proteome</keyword>
<evidence type="ECO:0000256" key="3">
    <source>
        <dbReference type="ARBA" id="ARBA00022786"/>
    </source>
</evidence>
<dbReference type="Gene3D" id="3.30.40.10">
    <property type="entry name" value="Zinc/RING finger domain, C3HC4 (zinc finger)"/>
    <property type="match status" value="1"/>
</dbReference>
<dbReference type="InterPro" id="IPR011989">
    <property type="entry name" value="ARM-like"/>
</dbReference>
<organism evidence="6 7">
    <name type="scientific">Ostreobium quekettii</name>
    <dbReference type="NCBI Taxonomy" id="121088"/>
    <lineage>
        <taxon>Eukaryota</taxon>
        <taxon>Viridiplantae</taxon>
        <taxon>Chlorophyta</taxon>
        <taxon>core chlorophytes</taxon>
        <taxon>Ulvophyceae</taxon>
        <taxon>TCBD clade</taxon>
        <taxon>Bryopsidales</taxon>
        <taxon>Ostreobineae</taxon>
        <taxon>Ostreobiaceae</taxon>
        <taxon>Ostreobium</taxon>
    </lineage>
</organism>
<sequence length="1237" mass="132912">MFGKVVNAARRRVSFNSRKKEKGKGIQSTDGVLEVNSFDDKLSNKSKTRSGDAPTIPVFHRRGFSLPSDAFYFDQRPVCIIPPKGVSSELIRGLQSGHRSEQRHAIRLLRDTQVDVKMAFVEAGGVPALMEHLKVTRPLKEMLQCLVAFLHTGEATVHDLFMEHGIVSVVARQLTMGTRSCRKWAARALPYLVVGSPEAQEEVLQAGGVEALAAMLHSAKEKRREAAAAALAALAKDNPAVQRQVASQGRLADLSAMLPKGRVATRCMVAATLANVTATDAAFQALVAEYGGEHLLRALKEEDEALRGEALRALACITAVPEGQKIILEKNGVPDLVELVQLGQTEREGWVLEAILNLTSKEDPTPDAVREDLIKRLLKVLLVGTASCREKSLRVLAQLSQLKSSGEWRIGEGQLIPVLVSLLVRSSGPIQEGAACVLANISDVCENRRKIFEAGAIKPLVSILGCTNKSARRWAGYTLSKLAGAEDVVLAILHEGAVDSLVRVLSEGGTDDERWAIDTLSTIAEAPYLWVRGLICSTGSIEVLLNFVASGSTEMQLASLRCLANMVDGHWESQQMVLGIGVNPLIRLLLNGDPALQRATIHVLARLSHLEACKCDVSVEWQSIRTLGRLLQADELIVREDAATVLADLATIRGPAMIMQSCNILVLLIEMLQCPGQEAIRQAARAIGNLARQSPQVKSQVGADTEALSCLADALDGSDFSTRAQAAHALASVMIKEPAFQCRVAQLGVVRPLVDMLHVPNTACNSQAARALANLVEEHHTNQVAVSMGGAMEQLLHLLADSSMEVKRNAAHAVANLTHHSTANQLAVVRGLGVPSLVGLLNGDDHEARSHAVRTFANLASSTEGEVVESRRAAIMPLISIISSSDDKSREQAARALANLACSEAEQELIARVHGIPPLVRLVQAGTHVAQEQAARALANLSCKDANLPAIIRHDGIPALVSLLRSTNGACRKQAAGALANLACNNAENCTAMVVAGGVPDLVGLLSSESEACREQAVRAVGNLACTRDNQQALVTGGAAGKLIELLNCRDERESCKQRAVRALANLAADNEANQLIIVREGAVPALLQMLSKGECTFQKETKRALMLLACGTDMKMHSSVEDVQSARAEVVASVLGVRLGSDTGAFAKMHFMAEAGDNEGVPRQLLCPITHELMVDPVVAEDGHTYERSAIVEWFRNRNSSPMTNEQLSTTRVVPNVLLHAIISDFNESKRQQNRM</sequence>
<feature type="repeat" description="ARM" evidence="4">
    <location>
        <begin position="955"/>
        <end position="998"/>
    </location>
</feature>
<dbReference type="PANTHER" id="PTHR23315:SF7">
    <property type="entry name" value="U-BOX DOMAIN-CONTAINING PROTEIN 4"/>
    <property type="match status" value="1"/>
</dbReference>
<dbReference type="InterPro" id="IPR003613">
    <property type="entry name" value="Ubox_domain"/>
</dbReference>
<dbReference type="Pfam" id="PF04564">
    <property type="entry name" value="U-box"/>
    <property type="match status" value="1"/>
</dbReference>
<dbReference type="SUPFAM" id="SSF57850">
    <property type="entry name" value="RING/U-box"/>
    <property type="match status" value="1"/>
</dbReference>
<dbReference type="PROSITE" id="PS50176">
    <property type="entry name" value="ARM_REPEAT"/>
    <property type="match status" value="9"/>
</dbReference>
<comment type="caution">
    <text evidence="6">The sequence shown here is derived from an EMBL/GenBank/DDBJ whole genome shotgun (WGS) entry which is preliminary data.</text>
</comment>
<feature type="repeat" description="ARM" evidence="4">
    <location>
        <begin position="1038"/>
        <end position="1082"/>
    </location>
</feature>
<dbReference type="CDD" id="cd16655">
    <property type="entry name" value="RING-Ubox_WDSUB1-like"/>
    <property type="match status" value="1"/>
</dbReference>
<comment type="catalytic activity">
    <reaction evidence="1">
        <text>S-ubiquitinyl-[E2 ubiquitin-conjugating enzyme]-L-cysteine + [acceptor protein]-L-lysine = [E2 ubiquitin-conjugating enzyme]-L-cysteine + N(6)-ubiquitinyl-[acceptor protein]-L-lysine.</text>
        <dbReference type="EC" id="2.3.2.27"/>
    </reaction>
</comment>
<evidence type="ECO:0000259" key="5">
    <source>
        <dbReference type="PROSITE" id="PS51698"/>
    </source>
</evidence>
<accession>A0A8S1IRQ5</accession>
<dbReference type="InterPro" id="IPR000225">
    <property type="entry name" value="Armadillo"/>
</dbReference>
<gene>
    <name evidence="6" type="ORF">OSTQU699_LOCUS1944</name>
</gene>
<dbReference type="InterPro" id="IPR016024">
    <property type="entry name" value="ARM-type_fold"/>
</dbReference>
<dbReference type="PROSITE" id="PS51698">
    <property type="entry name" value="U_BOX"/>
    <property type="match status" value="1"/>
</dbReference>